<evidence type="ECO:0000313" key="1">
    <source>
        <dbReference type="EMBL" id="KIK10274.1"/>
    </source>
</evidence>
<protein>
    <submittedName>
        <fullName evidence="1">Uncharacterized protein</fullName>
    </submittedName>
</protein>
<reference evidence="1 2" key="1">
    <citation type="submission" date="2014-04" db="EMBL/GenBank/DDBJ databases">
        <authorList>
            <consortium name="DOE Joint Genome Institute"/>
            <person name="Kuo A."/>
            <person name="Kohler A."/>
            <person name="Nagy L.G."/>
            <person name="Floudas D."/>
            <person name="Copeland A."/>
            <person name="Barry K.W."/>
            <person name="Cichocki N."/>
            <person name="Veneault-Fourrey C."/>
            <person name="LaButti K."/>
            <person name="Lindquist E.A."/>
            <person name="Lipzen A."/>
            <person name="Lundell T."/>
            <person name="Morin E."/>
            <person name="Murat C."/>
            <person name="Sun H."/>
            <person name="Tunlid A."/>
            <person name="Henrissat B."/>
            <person name="Grigoriev I.V."/>
            <person name="Hibbett D.S."/>
            <person name="Martin F."/>
            <person name="Nordberg H.P."/>
            <person name="Cantor M.N."/>
            <person name="Hua S.X."/>
        </authorList>
    </citation>
    <scope>NUCLEOTIDE SEQUENCE [LARGE SCALE GENOMIC DNA]</scope>
    <source>
        <strain evidence="1 2">LaAM-08-1</strain>
    </source>
</reference>
<accession>A0A0C9Y8B4</accession>
<name>A0A0C9Y8B4_9AGAR</name>
<proteinExistence type="predicted"/>
<gene>
    <name evidence="1" type="ORF">K443DRAFT_670901</name>
</gene>
<evidence type="ECO:0000313" key="2">
    <source>
        <dbReference type="Proteomes" id="UP000054477"/>
    </source>
</evidence>
<dbReference type="HOGENOM" id="CLU_2606388_0_0_1"/>
<sequence>MSPASGQVQTVQLKRREALSSRIPVRPRNQKDAVLISCAVRTRQFQHSFVQWLNLCGTLVNSAVVERFQSCQEIFEVLS</sequence>
<keyword evidence="2" id="KW-1185">Reference proteome</keyword>
<dbReference type="AlphaFoldDB" id="A0A0C9Y8B4"/>
<dbReference type="Proteomes" id="UP000054477">
    <property type="component" value="Unassembled WGS sequence"/>
</dbReference>
<reference evidence="2" key="2">
    <citation type="submission" date="2015-01" db="EMBL/GenBank/DDBJ databases">
        <title>Evolutionary Origins and Diversification of the Mycorrhizal Mutualists.</title>
        <authorList>
            <consortium name="DOE Joint Genome Institute"/>
            <consortium name="Mycorrhizal Genomics Consortium"/>
            <person name="Kohler A."/>
            <person name="Kuo A."/>
            <person name="Nagy L.G."/>
            <person name="Floudas D."/>
            <person name="Copeland A."/>
            <person name="Barry K.W."/>
            <person name="Cichocki N."/>
            <person name="Veneault-Fourrey C."/>
            <person name="LaButti K."/>
            <person name="Lindquist E.A."/>
            <person name="Lipzen A."/>
            <person name="Lundell T."/>
            <person name="Morin E."/>
            <person name="Murat C."/>
            <person name="Riley R."/>
            <person name="Ohm R."/>
            <person name="Sun H."/>
            <person name="Tunlid A."/>
            <person name="Henrissat B."/>
            <person name="Grigoriev I.V."/>
            <person name="Hibbett D.S."/>
            <person name="Martin F."/>
        </authorList>
    </citation>
    <scope>NUCLEOTIDE SEQUENCE [LARGE SCALE GENOMIC DNA]</scope>
    <source>
        <strain evidence="2">LaAM-08-1</strain>
    </source>
</reference>
<dbReference type="EMBL" id="KN838536">
    <property type="protein sequence ID" value="KIK10274.1"/>
    <property type="molecule type" value="Genomic_DNA"/>
</dbReference>
<organism evidence="1 2">
    <name type="scientific">Laccaria amethystina LaAM-08-1</name>
    <dbReference type="NCBI Taxonomy" id="1095629"/>
    <lineage>
        <taxon>Eukaryota</taxon>
        <taxon>Fungi</taxon>
        <taxon>Dikarya</taxon>
        <taxon>Basidiomycota</taxon>
        <taxon>Agaricomycotina</taxon>
        <taxon>Agaricomycetes</taxon>
        <taxon>Agaricomycetidae</taxon>
        <taxon>Agaricales</taxon>
        <taxon>Agaricineae</taxon>
        <taxon>Hydnangiaceae</taxon>
        <taxon>Laccaria</taxon>
    </lineage>
</organism>